<comment type="caution">
    <text evidence="3">The sequence shown here is derived from an EMBL/GenBank/DDBJ whole genome shotgun (WGS) entry which is preliminary data.</text>
</comment>
<feature type="chain" id="PRO_5025551685" evidence="2">
    <location>
        <begin position="21"/>
        <end position="374"/>
    </location>
</feature>
<organism evidence="3 4">
    <name type="scientific">Rugamonas aquatica</name>
    <dbReference type="NCBI Taxonomy" id="2743357"/>
    <lineage>
        <taxon>Bacteria</taxon>
        <taxon>Pseudomonadati</taxon>
        <taxon>Pseudomonadota</taxon>
        <taxon>Betaproteobacteria</taxon>
        <taxon>Burkholderiales</taxon>
        <taxon>Oxalobacteraceae</taxon>
        <taxon>Telluria group</taxon>
        <taxon>Rugamonas</taxon>
    </lineage>
</organism>
<dbReference type="RefSeq" id="WP_152837366.1">
    <property type="nucleotide sequence ID" value="NZ_WHUG01000002.1"/>
</dbReference>
<dbReference type="Proteomes" id="UP000440498">
    <property type="component" value="Unassembled WGS sequence"/>
</dbReference>
<name>A0A6A7MYT0_9BURK</name>
<protein>
    <submittedName>
        <fullName evidence="3">Uncharacterized protein</fullName>
    </submittedName>
</protein>
<dbReference type="EMBL" id="WHUG01000002">
    <property type="protein sequence ID" value="MQA37923.1"/>
    <property type="molecule type" value="Genomic_DNA"/>
</dbReference>
<evidence type="ECO:0000313" key="4">
    <source>
        <dbReference type="Proteomes" id="UP000440498"/>
    </source>
</evidence>
<feature type="signal peptide" evidence="2">
    <location>
        <begin position="1"/>
        <end position="20"/>
    </location>
</feature>
<keyword evidence="2" id="KW-0732">Signal</keyword>
<sequence>MRIRLNLLGLALLALLTACGGGDASFNDGAQNRSAGIKSQGGVESDVSFKNEPEKQAELNPSEVNYTNSETTSEKTLSSDAPRSTKTLRLGSYSSYVPTGWIDDEFNRAYVFTFTGGLGASAYQPPKKPDPLPPRPSSNVGGLEAYEIPALPIFHPIPYANTWKGQEEPDSIPMTAAWNSFLYNSMACAPACTMVIADILATAPAASTSLGARPGSNQISLGDPSLDSLYWGQNPQSFGFQFLHAKRLEVLANAIDRRADRILAAWEALTLLVAKSEATTGKTEYQYALVVDRDGGYPDVRYGYVKMKALDVWKYGTSLDPDSRYPLSVLKNLGLSMVKESEGTKYQVLTQEKMQLMKYYIEHGELPPGNKIFK</sequence>
<dbReference type="AlphaFoldDB" id="A0A6A7MYT0"/>
<dbReference type="PROSITE" id="PS51257">
    <property type="entry name" value="PROKAR_LIPOPROTEIN"/>
    <property type="match status" value="1"/>
</dbReference>
<evidence type="ECO:0000256" key="2">
    <source>
        <dbReference type="SAM" id="SignalP"/>
    </source>
</evidence>
<feature type="region of interest" description="Disordered" evidence="1">
    <location>
        <begin position="35"/>
        <end position="57"/>
    </location>
</feature>
<reference evidence="3 4" key="1">
    <citation type="submission" date="2019-10" db="EMBL/GenBank/DDBJ databases">
        <title>Two novel species isolated from a subtropical stream in China.</title>
        <authorList>
            <person name="Lu H."/>
        </authorList>
    </citation>
    <scope>NUCLEOTIDE SEQUENCE [LARGE SCALE GENOMIC DNA]</scope>
    <source>
        <strain evidence="3 4">FT29W</strain>
    </source>
</reference>
<gene>
    <name evidence="3" type="ORF">GEV02_07165</name>
</gene>
<feature type="compositionally biased region" description="Basic and acidic residues" evidence="1">
    <location>
        <begin position="47"/>
        <end position="57"/>
    </location>
</feature>
<proteinExistence type="predicted"/>
<evidence type="ECO:0000256" key="1">
    <source>
        <dbReference type="SAM" id="MobiDB-lite"/>
    </source>
</evidence>
<evidence type="ECO:0000313" key="3">
    <source>
        <dbReference type="EMBL" id="MQA37923.1"/>
    </source>
</evidence>
<accession>A0A6A7MYT0</accession>
<keyword evidence="4" id="KW-1185">Reference proteome</keyword>